<evidence type="ECO:0000313" key="2">
    <source>
        <dbReference type="Proteomes" id="UP000017836"/>
    </source>
</evidence>
<keyword evidence="2" id="KW-1185">Reference proteome</keyword>
<dbReference type="HOGENOM" id="CLU_2336396_0_0_1"/>
<reference evidence="2" key="1">
    <citation type="journal article" date="2013" name="Science">
        <title>The Amborella genome and the evolution of flowering plants.</title>
        <authorList>
            <consortium name="Amborella Genome Project"/>
        </authorList>
    </citation>
    <scope>NUCLEOTIDE SEQUENCE [LARGE SCALE GENOMIC DNA]</scope>
</reference>
<dbReference type="Proteomes" id="UP000017836">
    <property type="component" value="Unassembled WGS sequence"/>
</dbReference>
<evidence type="ECO:0000313" key="1">
    <source>
        <dbReference type="EMBL" id="ERN06972.1"/>
    </source>
</evidence>
<dbReference type="EMBL" id="KI393866">
    <property type="protein sequence ID" value="ERN06972.1"/>
    <property type="molecule type" value="Genomic_DNA"/>
</dbReference>
<proteinExistence type="predicted"/>
<dbReference type="Gramene" id="ERN06972">
    <property type="protein sequence ID" value="ERN06972"/>
    <property type="gene ID" value="AMTR_s00005p00268710"/>
</dbReference>
<accession>W1PAP6</accession>
<sequence>MTEIVLGPLIVFSGEKWAFSNVGFAGKGRWRQKIVTPLQAESKSKRVAREKVVSEMEVVAEESGLPLMARQNKKCISLSREQKINNSQAKEVFTEKGN</sequence>
<protein>
    <submittedName>
        <fullName evidence="1">Uncharacterized protein</fullName>
    </submittedName>
</protein>
<dbReference type="AlphaFoldDB" id="W1PAP6"/>
<name>W1PAP6_AMBTC</name>
<organism evidence="1 2">
    <name type="scientific">Amborella trichopoda</name>
    <dbReference type="NCBI Taxonomy" id="13333"/>
    <lineage>
        <taxon>Eukaryota</taxon>
        <taxon>Viridiplantae</taxon>
        <taxon>Streptophyta</taxon>
        <taxon>Embryophyta</taxon>
        <taxon>Tracheophyta</taxon>
        <taxon>Spermatophyta</taxon>
        <taxon>Magnoliopsida</taxon>
        <taxon>Amborellales</taxon>
        <taxon>Amborellaceae</taxon>
        <taxon>Amborella</taxon>
    </lineage>
</organism>
<gene>
    <name evidence="1" type="ORF">AMTR_s00005p00268710</name>
</gene>